<dbReference type="EMBL" id="JASCZI010000193">
    <property type="protein sequence ID" value="MED6109902.1"/>
    <property type="molecule type" value="Genomic_DNA"/>
</dbReference>
<sequence>MKFWNSSSKSELRSLRSLFYPLLPSRWINIFSLPNRWIVDAACRSKCVKHGFQMPQRRTISASAPRILRSLQPQDHVSTSSGPSISCSSIFSHATQSVNDGFSLLVSRKISLVSHDIPDSTGREIIRRRSELHLRVITGQ</sequence>
<comment type="caution">
    <text evidence="1">The sequence shown here is derived from an EMBL/GenBank/DDBJ whole genome shotgun (WGS) entry which is preliminary data.</text>
</comment>
<organism evidence="1 2">
    <name type="scientific">Stylosanthes scabra</name>
    <dbReference type="NCBI Taxonomy" id="79078"/>
    <lineage>
        <taxon>Eukaryota</taxon>
        <taxon>Viridiplantae</taxon>
        <taxon>Streptophyta</taxon>
        <taxon>Embryophyta</taxon>
        <taxon>Tracheophyta</taxon>
        <taxon>Spermatophyta</taxon>
        <taxon>Magnoliopsida</taxon>
        <taxon>eudicotyledons</taxon>
        <taxon>Gunneridae</taxon>
        <taxon>Pentapetalae</taxon>
        <taxon>rosids</taxon>
        <taxon>fabids</taxon>
        <taxon>Fabales</taxon>
        <taxon>Fabaceae</taxon>
        <taxon>Papilionoideae</taxon>
        <taxon>50 kb inversion clade</taxon>
        <taxon>dalbergioids sensu lato</taxon>
        <taxon>Dalbergieae</taxon>
        <taxon>Pterocarpus clade</taxon>
        <taxon>Stylosanthes</taxon>
    </lineage>
</organism>
<proteinExistence type="predicted"/>
<reference evidence="1 2" key="1">
    <citation type="journal article" date="2023" name="Plants (Basel)">
        <title>Bridging the Gap: Combining Genomics and Transcriptomics Approaches to Understand Stylosanthes scabra, an Orphan Legume from the Brazilian Caatinga.</title>
        <authorList>
            <person name="Ferreira-Neto J.R.C."/>
            <person name="da Silva M.D."/>
            <person name="Binneck E."/>
            <person name="de Melo N.F."/>
            <person name="da Silva R.H."/>
            <person name="de Melo A.L.T.M."/>
            <person name="Pandolfi V."/>
            <person name="Bustamante F.O."/>
            <person name="Brasileiro-Vidal A.C."/>
            <person name="Benko-Iseppon A.M."/>
        </authorList>
    </citation>
    <scope>NUCLEOTIDE SEQUENCE [LARGE SCALE GENOMIC DNA]</scope>
    <source>
        <tissue evidence="1">Leaves</tissue>
    </source>
</reference>
<accession>A0ABU6QEE7</accession>
<evidence type="ECO:0000313" key="2">
    <source>
        <dbReference type="Proteomes" id="UP001341840"/>
    </source>
</evidence>
<evidence type="ECO:0000313" key="1">
    <source>
        <dbReference type="EMBL" id="MED6109902.1"/>
    </source>
</evidence>
<name>A0ABU6QEE7_9FABA</name>
<gene>
    <name evidence="1" type="ORF">PIB30_037899</name>
</gene>
<dbReference type="Proteomes" id="UP001341840">
    <property type="component" value="Unassembled WGS sequence"/>
</dbReference>
<protein>
    <submittedName>
        <fullName evidence="1">Uncharacterized protein</fullName>
    </submittedName>
</protein>
<keyword evidence="2" id="KW-1185">Reference proteome</keyword>